<reference evidence="2 3" key="1">
    <citation type="submission" date="2017-09" db="EMBL/GenBank/DDBJ databases">
        <authorList>
            <person name="Jakob F."/>
        </authorList>
    </citation>
    <scope>NUCLEOTIDE SEQUENCE [LARGE SCALE GENOMIC DNA]</scope>
    <source>
        <strain evidence="2 3">TMW 2.1880</strain>
    </source>
</reference>
<comment type="caution">
    <text evidence="2">The sequence shown here is derived from an EMBL/GenBank/DDBJ whole genome shotgun (WGS) entry which is preliminary data.</text>
</comment>
<dbReference type="InterPro" id="IPR011990">
    <property type="entry name" value="TPR-like_helical_dom_sf"/>
</dbReference>
<protein>
    <recommendedName>
        <fullName evidence="4">Tetratricopeptide repeat protein</fullName>
    </recommendedName>
</protein>
<sequence length="261" mass="29614">MRFHHIIVSLSLFVGSLGGCSSGPGEWEDQRYAVRMEAADSVFNLGYVQQAQQHYAEALDRAFLVDDSQGIHDAGFNLATSDLRLKEYKASLETLRRVSDALTVRGWIEAQQADLHLVRASVFYDRGQWQDAAAEARLARNSLDERTRFRAYALGGLVAAAMSDRVGLEETITYLTSSRDEKDQTDLKELLTWRMIMNQNWQSAADSAESLAKARREETDYEAMRRALRLEVRALRGMGREQAAESVMMRLRDSNREQAKQ</sequence>
<gene>
    <name evidence="2" type="ORF">CPA57_01260</name>
</gene>
<evidence type="ECO:0000256" key="1">
    <source>
        <dbReference type="SAM" id="MobiDB-lite"/>
    </source>
</evidence>
<evidence type="ECO:0008006" key="4">
    <source>
        <dbReference type="Google" id="ProtNLM"/>
    </source>
</evidence>
<keyword evidence="3" id="KW-1185">Reference proteome</keyword>
<dbReference type="EMBL" id="NWUS01000001">
    <property type="protein sequence ID" value="MBA5724911.1"/>
    <property type="molecule type" value="Genomic_DNA"/>
</dbReference>
<dbReference type="PROSITE" id="PS51257">
    <property type="entry name" value="PROKAR_LIPOPROTEIN"/>
    <property type="match status" value="1"/>
</dbReference>
<organism evidence="2 3">
    <name type="scientific">Bombella favorum</name>
    <dbReference type="NCBI Taxonomy" id="2039164"/>
    <lineage>
        <taxon>Bacteria</taxon>
        <taxon>Pseudomonadati</taxon>
        <taxon>Pseudomonadota</taxon>
        <taxon>Alphaproteobacteria</taxon>
        <taxon>Acetobacterales</taxon>
        <taxon>Acetobacteraceae</taxon>
        <taxon>Bombella</taxon>
    </lineage>
</organism>
<evidence type="ECO:0000313" key="2">
    <source>
        <dbReference type="EMBL" id="MBA5724911.1"/>
    </source>
</evidence>
<name>A0ABR5ZKU5_9PROT</name>
<dbReference type="SUPFAM" id="SSF48452">
    <property type="entry name" value="TPR-like"/>
    <property type="match status" value="1"/>
</dbReference>
<dbReference type="Proteomes" id="UP001516390">
    <property type="component" value="Unassembled WGS sequence"/>
</dbReference>
<dbReference type="RefSeq" id="WP_182080795.1">
    <property type="nucleotide sequence ID" value="NZ_NWUS01000001.1"/>
</dbReference>
<feature type="compositionally biased region" description="Basic and acidic residues" evidence="1">
    <location>
        <begin position="250"/>
        <end position="261"/>
    </location>
</feature>
<evidence type="ECO:0000313" key="3">
    <source>
        <dbReference type="Proteomes" id="UP001516390"/>
    </source>
</evidence>
<accession>A0ABR5ZKU5</accession>
<proteinExistence type="predicted"/>
<dbReference type="Gene3D" id="1.25.40.10">
    <property type="entry name" value="Tetratricopeptide repeat domain"/>
    <property type="match status" value="1"/>
</dbReference>
<feature type="region of interest" description="Disordered" evidence="1">
    <location>
        <begin position="241"/>
        <end position="261"/>
    </location>
</feature>